<evidence type="ECO:0000313" key="2">
    <source>
        <dbReference type="EMBL" id="MCV7226260.1"/>
    </source>
</evidence>
<protein>
    <submittedName>
        <fullName evidence="2">FAD-dependent monooxygenase</fullName>
    </submittedName>
</protein>
<dbReference type="Gene3D" id="3.30.9.10">
    <property type="entry name" value="D-Amino Acid Oxidase, subunit A, domain 2"/>
    <property type="match status" value="1"/>
</dbReference>
<keyword evidence="2" id="KW-0560">Oxidoreductase</keyword>
<dbReference type="Pfam" id="PF01494">
    <property type="entry name" value="FAD_binding_3"/>
    <property type="match status" value="1"/>
</dbReference>
<dbReference type="InterPro" id="IPR036188">
    <property type="entry name" value="FAD/NAD-bd_sf"/>
</dbReference>
<keyword evidence="2" id="KW-0503">Monooxygenase</keyword>
<dbReference type="InterPro" id="IPR051704">
    <property type="entry name" value="FAD_aromatic-hydroxylase"/>
</dbReference>
<dbReference type="SUPFAM" id="SSF51905">
    <property type="entry name" value="FAD/NAD(P)-binding domain"/>
    <property type="match status" value="1"/>
</dbReference>
<dbReference type="Gene3D" id="3.50.50.60">
    <property type="entry name" value="FAD/NAD(P)-binding domain"/>
    <property type="match status" value="1"/>
</dbReference>
<name>A0ABT3C9X2_9MYCO</name>
<evidence type="ECO:0000313" key="3">
    <source>
        <dbReference type="Proteomes" id="UP001526201"/>
    </source>
</evidence>
<accession>A0ABT3C9X2</accession>
<dbReference type="PANTHER" id="PTHR46865">
    <property type="entry name" value="OXIDOREDUCTASE-RELATED"/>
    <property type="match status" value="1"/>
</dbReference>
<dbReference type="EMBL" id="JACKTY010000020">
    <property type="protein sequence ID" value="MCV7226260.1"/>
    <property type="molecule type" value="Genomic_DNA"/>
</dbReference>
<dbReference type="GO" id="GO:0004497">
    <property type="term" value="F:monooxygenase activity"/>
    <property type="evidence" value="ECO:0007669"/>
    <property type="project" value="UniProtKB-KW"/>
</dbReference>
<organism evidence="2 3">
    <name type="scientific">Mycolicibacterium komossense</name>
    <dbReference type="NCBI Taxonomy" id="1779"/>
    <lineage>
        <taxon>Bacteria</taxon>
        <taxon>Bacillati</taxon>
        <taxon>Actinomycetota</taxon>
        <taxon>Actinomycetes</taxon>
        <taxon>Mycobacteriales</taxon>
        <taxon>Mycobacteriaceae</taxon>
        <taxon>Mycolicibacterium</taxon>
    </lineage>
</organism>
<dbReference type="PANTHER" id="PTHR46865:SF2">
    <property type="entry name" value="MONOOXYGENASE"/>
    <property type="match status" value="1"/>
</dbReference>
<dbReference type="Proteomes" id="UP001526201">
    <property type="component" value="Unassembled WGS sequence"/>
</dbReference>
<feature type="domain" description="FAD-binding" evidence="1">
    <location>
        <begin position="6"/>
        <end position="312"/>
    </location>
</feature>
<reference evidence="2 3" key="1">
    <citation type="journal article" date="2022" name="BMC Genomics">
        <title>Comparative genome analysis of mycobacteria focusing on tRNA and non-coding RNA.</title>
        <authorList>
            <person name="Behra P.R.K."/>
            <person name="Pettersson B.M.F."/>
            <person name="Ramesh M."/>
            <person name="Das S."/>
            <person name="Dasgupta S."/>
            <person name="Kirsebom L.A."/>
        </authorList>
    </citation>
    <scope>NUCLEOTIDE SEQUENCE [LARGE SCALE GENOMIC DNA]</scope>
    <source>
        <strain evidence="2 3">DSM 44078</strain>
    </source>
</reference>
<dbReference type="RefSeq" id="WP_264067080.1">
    <property type="nucleotide sequence ID" value="NZ_JACKTY010000020.1"/>
</dbReference>
<evidence type="ECO:0000259" key="1">
    <source>
        <dbReference type="Pfam" id="PF01494"/>
    </source>
</evidence>
<keyword evidence="3" id="KW-1185">Reference proteome</keyword>
<sequence>MNAEKKVLICGGGIAGPACAYWLQKYGYIVVIAEKAASLRDGGQNVDVKGAGQRVIEEMGLAEIIEAKNTMEEGHKYLGADGRVIGVFPKGALGTLTRDFEILRGDLAQIFYDATHDRCEYRFNTAVAHLEDKEDCVSVTFDDGAVEEFEFVVCAEGIGSSTRQMVMAEHVRFRYLGAYMAYFNIPKHPGDDHWARVVHALGGTFLALRPGTDTETTALVTFLADDVGVTPNDPTSRKELLEKALTGRGAIADRVRADLDAVGDLYFGPMSQVEASRWSRGRVVLLGDAAYCPTPFTGSGTGLALVGAYILAGEVKDRRNLAEAFAAYERIVRPYVETAQKQLNPRIIRFLHVKTRLGVAIMHTIFRVLALDATQRLAKLAATKRDKKKPADDFLLPVYT</sequence>
<dbReference type="PRINTS" id="PR00420">
    <property type="entry name" value="RNGMNOXGNASE"/>
</dbReference>
<proteinExistence type="predicted"/>
<gene>
    <name evidence="2" type="ORF">H7J73_09490</name>
</gene>
<dbReference type="InterPro" id="IPR002938">
    <property type="entry name" value="FAD-bd"/>
</dbReference>
<comment type="caution">
    <text evidence="2">The sequence shown here is derived from an EMBL/GenBank/DDBJ whole genome shotgun (WGS) entry which is preliminary data.</text>
</comment>